<dbReference type="OrthoDB" id="443402at2759"/>
<dbReference type="RefSeq" id="XP_037198857.1">
    <property type="nucleotide sequence ID" value="XM_037347341.1"/>
</dbReference>
<dbReference type="Gene3D" id="3.40.50.150">
    <property type="entry name" value="Vaccinia Virus protein VP39"/>
    <property type="match status" value="1"/>
</dbReference>
<feature type="compositionally biased region" description="Low complexity" evidence="13">
    <location>
        <begin position="519"/>
        <end position="536"/>
    </location>
</feature>
<keyword evidence="5 12" id="KW-0489">Methyltransferase</keyword>
<keyword evidence="8 12" id="KW-0156">Chromatin regulator</keyword>
<dbReference type="Pfam" id="PF08123">
    <property type="entry name" value="DOT1"/>
    <property type="match status" value="1"/>
</dbReference>
<sequence length="977" mass="110200">MAISPPRTRSKTMETQTVSAASLMTPARSTTPGSPIAAPVKAKPKSSQEFLPAPSTKRKRTFDDTPVPLKLKKTASTSRRAAGRIKTLSWLADLEEEEDLESPQSPTPAGSGAVEEEETSEDEEEKVSKLRPKSFQCESFTKSWEEIGQQRNFEFFQAYPHDEFSTLCMEHFMELAEGWYYRRKPMVNRQAQNIVRAGLTQKPDFSKLALPVCDETWTVKSLEGFMAELRQQINDASDRVTVNQVQILDTAGERPICELGNQYRPLKCSLCTNYELPCRGNYMEVDKARCRMDVAPYPLSPYYAAVKKASRCVPDCGHQKALTILMGDKGKDYMECEECCYIQALPQQPSQRPNTYAIKVAGIRIPVKVRPERLCLNSKLGHADLGGIHVVVDYCADKRRMIKFRSTQFSKAHEMHALDFHLEDEISMHDFELPEEHIFDLPESIESRSFIQTWKIQGIYSGSSGLLQESRGPPAAQDGPVQLMMRLFGGKNNKIKVDPPKIRIEKVVVDRPAQKPKPKSTSALSGSASRSSSSHRPSPKPLARQASHSPYPSSSDEKRLERKRKAPSVTRRSPASDRIEFDKDSDGEDDGWMTLDTKRQRKGTEDGSFVDPNRKLRSVRAFEDRMDSRSFIHAVDVASLEHKCVPVMGAQKEDVAIRLQYPSLQPREKYELVWGKDKIDAVEASIKVVRHVAETYLTEEEAEPFTNPNGGIIRRLEKASNRNIQDLMGFKAALREYNEKLRALVEDGVIAKNLDKMHELPQHLVAFILDQIYDRTVALKVELLSKYENGTDYVYGELLHPFISKILVEQTRMTSGQVFVDLGSGVGNVVLQAALEIGCESWGCEMMENACNLAEEQKKEFDARCMLWGVRPGKVHLERGDFRKNLSIHEALKRADVVLVNNKAFTSQLNDDLVRMFLDLKSGCKIVSLKSFVAEKSNNHNINDVGSTILEVEECTYPEGYVSWTNAGGSYFISTRK</sequence>
<accession>A0A8H5QAC6</accession>
<evidence type="ECO:0000256" key="1">
    <source>
        <dbReference type="ARBA" id="ARBA00003482"/>
    </source>
</evidence>
<dbReference type="PANTHER" id="PTHR21451:SF0">
    <property type="entry name" value="HISTONE-LYSINE N-METHYLTRANSFERASE, H3 LYSINE-79 SPECIFIC"/>
    <property type="match status" value="1"/>
</dbReference>
<dbReference type="PROSITE" id="PS51569">
    <property type="entry name" value="DOT1"/>
    <property type="match status" value="1"/>
</dbReference>
<comment type="caution">
    <text evidence="15">The sequence shown here is derived from an EMBL/GenBank/DDBJ whole genome shotgun (WGS) entry which is preliminary data.</text>
</comment>
<name>A0A8H5QAC6_9HYPO</name>
<evidence type="ECO:0000256" key="12">
    <source>
        <dbReference type="RuleBase" id="RU271113"/>
    </source>
</evidence>
<evidence type="ECO:0000259" key="14">
    <source>
        <dbReference type="PROSITE" id="PS51569"/>
    </source>
</evidence>
<comment type="activity regulation">
    <text evidence="12">Ubiquitination of histone H2B to form H2BK123ub1 is required for efficient DOT1 methyltransferase activity on histone H3.</text>
</comment>
<dbReference type="Gene3D" id="1.10.260.170">
    <property type="match status" value="1"/>
</dbReference>
<dbReference type="GO" id="GO:0032259">
    <property type="term" value="P:methylation"/>
    <property type="evidence" value="ECO:0007669"/>
    <property type="project" value="UniProtKB-KW"/>
</dbReference>
<proteinExistence type="inferred from homology"/>
<evidence type="ECO:0000256" key="10">
    <source>
        <dbReference type="ARBA" id="ARBA00029821"/>
    </source>
</evidence>
<gene>
    <name evidence="15" type="ORF">FTJAE_14132</name>
</gene>
<evidence type="ECO:0000256" key="7">
    <source>
        <dbReference type="ARBA" id="ARBA00022691"/>
    </source>
</evidence>
<comment type="subcellular location">
    <subcellularLocation>
        <location evidence="2 12">Nucleus</location>
    </subcellularLocation>
</comment>
<evidence type="ECO:0000256" key="2">
    <source>
        <dbReference type="ARBA" id="ARBA00004123"/>
    </source>
</evidence>
<protein>
    <recommendedName>
        <fullName evidence="4 12">Histone-lysine N-methyltransferase, H3 lysine-79 specific</fullName>
        <ecNumber evidence="3 12">2.1.1.360</ecNumber>
    </recommendedName>
    <alternativeName>
        <fullName evidence="10 12">Histone H3-K79 methyltransferase</fullName>
    </alternativeName>
</protein>
<feature type="compositionally biased region" description="Acidic residues" evidence="13">
    <location>
        <begin position="114"/>
        <end position="125"/>
    </location>
</feature>
<comment type="similarity">
    <text evidence="12">Belongs to the class I-like SAM-binding methyltransferase superfamily. DOT1 family.</text>
</comment>
<dbReference type="InterPro" id="IPR029063">
    <property type="entry name" value="SAM-dependent_MTases_sf"/>
</dbReference>
<keyword evidence="9 12" id="KW-0539">Nucleus</keyword>
<dbReference type="FunFam" id="3.40.50.150:FF:000033">
    <property type="entry name" value="Histone-lysine N-methyltransferase, H3 lysine-79 specific"/>
    <property type="match status" value="1"/>
</dbReference>
<dbReference type="PANTHER" id="PTHR21451">
    <property type="entry name" value="HISTONE H3 METHYLTRANSFERASE"/>
    <property type="match status" value="1"/>
</dbReference>
<feature type="region of interest" description="Disordered" evidence="13">
    <location>
        <begin position="506"/>
        <end position="611"/>
    </location>
</feature>
<dbReference type="GeneID" id="59299611"/>
<evidence type="ECO:0000256" key="6">
    <source>
        <dbReference type="ARBA" id="ARBA00022679"/>
    </source>
</evidence>
<dbReference type="EC" id="2.1.1.360" evidence="3 12"/>
<dbReference type="InterPro" id="IPR025789">
    <property type="entry name" value="DOT1_dom"/>
</dbReference>
<comment type="miscellaneous">
    <text evidence="12">In contrast to other lysine histone methyltransferases, it does not contain a SET domain, suggesting the existence of another mechanism for methylation of lysine residues of histones.</text>
</comment>
<dbReference type="GO" id="GO:0005634">
    <property type="term" value="C:nucleus"/>
    <property type="evidence" value="ECO:0007669"/>
    <property type="project" value="UniProtKB-SubCell"/>
</dbReference>
<evidence type="ECO:0000256" key="8">
    <source>
        <dbReference type="ARBA" id="ARBA00022853"/>
    </source>
</evidence>
<organism evidence="15 16">
    <name type="scientific">Fusarium tjaetaba</name>
    <dbReference type="NCBI Taxonomy" id="1567544"/>
    <lineage>
        <taxon>Eukaryota</taxon>
        <taxon>Fungi</taxon>
        <taxon>Dikarya</taxon>
        <taxon>Ascomycota</taxon>
        <taxon>Pezizomycotina</taxon>
        <taxon>Sordariomycetes</taxon>
        <taxon>Hypocreomycetidae</taxon>
        <taxon>Hypocreales</taxon>
        <taxon>Nectriaceae</taxon>
        <taxon>Fusarium</taxon>
        <taxon>Fusarium fujikuroi species complex</taxon>
    </lineage>
</organism>
<feature type="compositionally biased region" description="Basic and acidic residues" evidence="13">
    <location>
        <begin position="596"/>
        <end position="605"/>
    </location>
</feature>
<evidence type="ECO:0000313" key="16">
    <source>
        <dbReference type="Proteomes" id="UP000530670"/>
    </source>
</evidence>
<dbReference type="GO" id="GO:0000077">
    <property type="term" value="P:DNA damage checkpoint signaling"/>
    <property type="evidence" value="ECO:0007669"/>
    <property type="project" value="TreeGrafter"/>
</dbReference>
<dbReference type="Proteomes" id="UP000530670">
    <property type="component" value="Unassembled WGS sequence"/>
</dbReference>
<dbReference type="AlphaFoldDB" id="A0A8H5QAC6"/>
<dbReference type="GO" id="GO:0140956">
    <property type="term" value="F:histone H3K79 trimethyltransferase activity"/>
    <property type="evidence" value="ECO:0007669"/>
    <property type="project" value="UniProtKB-EC"/>
</dbReference>
<evidence type="ECO:0000256" key="4">
    <source>
        <dbReference type="ARBA" id="ARBA00020987"/>
    </source>
</evidence>
<evidence type="ECO:0000256" key="3">
    <source>
        <dbReference type="ARBA" id="ARBA00012190"/>
    </source>
</evidence>
<feature type="region of interest" description="Disordered" evidence="13">
    <location>
        <begin position="95"/>
        <end position="129"/>
    </location>
</feature>
<feature type="region of interest" description="Disordered" evidence="13">
    <location>
        <begin position="1"/>
        <end position="78"/>
    </location>
</feature>
<dbReference type="EMBL" id="JAAQRI010000562">
    <property type="protein sequence ID" value="KAF5612101.1"/>
    <property type="molecule type" value="Genomic_DNA"/>
</dbReference>
<comment type="function">
    <text evidence="1 12">Histone methyltransferase that specifically trimethylates histone H3 to form H3K79me3. This methylation is required for telomere silencing and for the pachytene checkpoint during the meiotic cell cycle by allowing the recruitment of RAD9 to double strand breaks. Nucleosomes are preferred as substrate compared to free histone.</text>
</comment>
<evidence type="ECO:0000256" key="5">
    <source>
        <dbReference type="ARBA" id="ARBA00022603"/>
    </source>
</evidence>
<dbReference type="InterPro" id="IPR030445">
    <property type="entry name" value="H3-K79_meTrfase"/>
</dbReference>
<evidence type="ECO:0000256" key="13">
    <source>
        <dbReference type="SAM" id="MobiDB-lite"/>
    </source>
</evidence>
<evidence type="ECO:0000313" key="15">
    <source>
        <dbReference type="EMBL" id="KAF5612101.1"/>
    </source>
</evidence>
<evidence type="ECO:0000256" key="11">
    <source>
        <dbReference type="ARBA" id="ARBA00047770"/>
    </source>
</evidence>
<dbReference type="GO" id="GO:0006281">
    <property type="term" value="P:DNA repair"/>
    <property type="evidence" value="ECO:0007669"/>
    <property type="project" value="TreeGrafter"/>
</dbReference>
<feature type="compositionally biased region" description="Basic and acidic residues" evidence="13">
    <location>
        <begin position="574"/>
        <end position="584"/>
    </location>
</feature>
<dbReference type="SUPFAM" id="SSF53335">
    <property type="entry name" value="S-adenosyl-L-methionine-dependent methyltransferases"/>
    <property type="match status" value="1"/>
</dbReference>
<evidence type="ECO:0000256" key="9">
    <source>
        <dbReference type="ARBA" id="ARBA00023242"/>
    </source>
</evidence>
<keyword evidence="7 12" id="KW-0949">S-adenosyl-L-methionine</keyword>
<comment type="catalytic activity">
    <reaction evidence="11 12">
        <text>L-lysyl(79)-[histone H3] + 3 S-adenosyl-L-methionine = N(6),N(6),N(6)-trimethyl-L-lysyl(79)-[histone H3] + 3 S-adenosyl-L-homocysteine + 3 H(+)</text>
        <dbReference type="Rhea" id="RHEA:60328"/>
        <dbReference type="Rhea" id="RHEA-COMP:15549"/>
        <dbReference type="Rhea" id="RHEA-COMP:15552"/>
        <dbReference type="ChEBI" id="CHEBI:15378"/>
        <dbReference type="ChEBI" id="CHEBI:29969"/>
        <dbReference type="ChEBI" id="CHEBI:57856"/>
        <dbReference type="ChEBI" id="CHEBI:59789"/>
        <dbReference type="ChEBI" id="CHEBI:61961"/>
        <dbReference type="EC" id="2.1.1.360"/>
    </reaction>
</comment>
<keyword evidence="16" id="KW-1185">Reference proteome</keyword>
<reference evidence="15 16" key="1">
    <citation type="submission" date="2020-05" db="EMBL/GenBank/DDBJ databases">
        <title>Identification and distribution of gene clusters putatively required for synthesis of sphingolipid metabolism inhibitors in phylogenetically diverse species of the filamentous fungus Fusarium.</title>
        <authorList>
            <person name="Kim H.-S."/>
            <person name="Busman M."/>
            <person name="Brown D.W."/>
            <person name="Divon H."/>
            <person name="Uhlig S."/>
            <person name="Proctor R.H."/>
        </authorList>
    </citation>
    <scope>NUCLEOTIDE SEQUENCE [LARGE SCALE GENOMIC DNA]</scope>
    <source>
        <strain evidence="15 16">NRRL 66243</strain>
    </source>
</reference>
<feature type="domain" description="DOT1" evidence="14">
    <location>
        <begin position="666"/>
        <end position="977"/>
    </location>
</feature>
<keyword evidence="6 12" id="KW-0808">Transferase</keyword>
<dbReference type="CDD" id="cd02440">
    <property type="entry name" value="AdoMet_MTases"/>
    <property type="match status" value="1"/>
</dbReference>
<feature type="compositionally biased region" description="Polar residues" evidence="13">
    <location>
        <begin position="13"/>
        <end position="33"/>
    </location>
</feature>